<evidence type="ECO:0000313" key="2">
    <source>
        <dbReference type="Proteomes" id="UP001595665"/>
    </source>
</evidence>
<accession>A0ABV7PFQ7</accession>
<protein>
    <submittedName>
        <fullName evidence="1">Uncharacterized protein</fullName>
    </submittedName>
</protein>
<reference evidence="2" key="1">
    <citation type="journal article" date="2019" name="Int. J. Syst. Evol. Microbiol.">
        <title>The Global Catalogue of Microorganisms (GCM) 10K type strain sequencing project: providing services to taxonomists for standard genome sequencing and annotation.</title>
        <authorList>
            <consortium name="The Broad Institute Genomics Platform"/>
            <consortium name="The Broad Institute Genome Sequencing Center for Infectious Disease"/>
            <person name="Wu L."/>
            <person name="Ma J."/>
        </authorList>
    </citation>
    <scope>NUCLEOTIDE SEQUENCE [LARGE SCALE GENOMIC DNA]</scope>
    <source>
        <strain evidence="2">CCM 7480</strain>
    </source>
</reference>
<dbReference type="RefSeq" id="WP_379733084.1">
    <property type="nucleotide sequence ID" value="NZ_JBHRVV010000001.1"/>
</dbReference>
<gene>
    <name evidence="1" type="ORF">ACFOPH_01795</name>
</gene>
<sequence length="150" mass="16835">MNKNATRQAPEDFEPTVRAAGKKPIFHCSDLKSAQSIYKEAAIYGTDIVNSAHFHYTRQGARGQAERYGIFLGFEWGGSVVKVDVIADSTTHGDQRPNILFDVPISEFDDRTWELRLYPGTVGLMLSYIEIGRTGYLLHAPLCIKVIDDR</sequence>
<evidence type="ECO:0000313" key="1">
    <source>
        <dbReference type="EMBL" id="MFC3456985.1"/>
    </source>
</evidence>
<comment type="caution">
    <text evidence="1">The sequence shown here is derived from an EMBL/GenBank/DDBJ whole genome shotgun (WGS) entry which is preliminary data.</text>
</comment>
<dbReference type="Proteomes" id="UP001595665">
    <property type="component" value="Unassembled WGS sequence"/>
</dbReference>
<dbReference type="EMBL" id="JBHRVV010000001">
    <property type="protein sequence ID" value="MFC3456985.1"/>
    <property type="molecule type" value="Genomic_DNA"/>
</dbReference>
<name>A0ABV7PFQ7_9BURK</name>
<keyword evidence="2" id="KW-1185">Reference proteome</keyword>
<organism evidence="1 2">
    <name type="scientific">Massilia haematophila</name>
    <dbReference type="NCBI Taxonomy" id="457923"/>
    <lineage>
        <taxon>Bacteria</taxon>
        <taxon>Pseudomonadati</taxon>
        <taxon>Pseudomonadota</taxon>
        <taxon>Betaproteobacteria</taxon>
        <taxon>Burkholderiales</taxon>
        <taxon>Oxalobacteraceae</taxon>
        <taxon>Telluria group</taxon>
        <taxon>Massilia</taxon>
    </lineage>
</organism>
<proteinExistence type="predicted"/>